<protein>
    <submittedName>
        <fullName evidence="1">Uncharacterized protein</fullName>
    </submittedName>
</protein>
<dbReference type="AlphaFoldDB" id="A0A9P5PJK9"/>
<evidence type="ECO:0000313" key="1">
    <source>
        <dbReference type="EMBL" id="KAF9063807.1"/>
    </source>
</evidence>
<comment type="caution">
    <text evidence="1">The sequence shown here is derived from an EMBL/GenBank/DDBJ whole genome shotgun (WGS) entry which is preliminary data.</text>
</comment>
<name>A0A9P5PJK9_9AGAR</name>
<organism evidence="1 2">
    <name type="scientific">Rhodocollybia butyracea</name>
    <dbReference type="NCBI Taxonomy" id="206335"/>
    <lineage>
        <taxon>Eukaryota</taxon>
        <taxon>Fungi</taxon>
        <taxon>Dikarya</taxon>
        <taxon>Basidiomycota</taxon>
        <taxon>Agaricomycotina</taxon>
        <taxon>Agaricomycetes</taxon>
        <taxon>Agaricomycetidae</taxon>
        <taxon>Agaricales</taxon>
        <taxon>Marasmiineae</taxon>
        <taxon>Omphalotaceae</taxon>
        <taxon>Rhodocollybia</taxon>
    </lineage>
</organism>
<sequence length="181" mass="19584">MSMLLLTSPCIIKVDYSIERSVSAISATFSTLELMAALHQSSSSFLDLGKLAKVKGVVTDPCANPSSIVAGVLKKQYPLITNIALETSLSDENTTMLATEVECAWQTYTSLSHQDSVGLQLWASEAKTGQLVTLTLAHKEIAQGTVLEHTVGIWTGIFASASVYKPELTHMDWSRNVSILH</sequence>
<keyword evidence="2" id="KW-1185">Reference proteome</keyword>
<accession>A0A9P5PJK9</accession>
<reference evidence="1" key="1">
    <citation type="submission" date="2020-11" db="EMBL/GenBank/DDBJ databases">
        <authorList>
            <consortium name="DOE Joint Genome Institute"/>
            <person name="Ahrendt S."/>
            <person name="Riley R."/>
            <person name="Andreopoulos W."/>
            <person name="Labutti K."/>
            <person name="Pangilinan J."/>
            <person name="Ruiz-Duenas F.J."/>
            <person name="Barrasa J.M."/>
            <person name="Sanchez-Garcia M."/>
            <person name="Camarero S."/>
            <person name="Miyauchi S."/>
            <person name="Serrano A."/>
            <person name="Linde D."/>
            <person name="Babiker R."/>
            <person name="Drula E."/>
            <person name="Ayuso-Fernandez I."/>
            <person name="Pacheco R."/>
            <person name="Padilla G."/>
            <person name="Ferreira P."/>
            <person name="Barriuso J."/>
            <person name="Kellner H."/>
            <person name="Castanera R."/>
            <person name="Alfaro M."/>
            <person name="Ramirez L."/>
            <person name="Pisabarro A.G."/>
            <person name="Kuo A."/>
            <person name="Tritt A."/>
            <person name="Lipzen A."/>
            <person name="He G."/>
            <person name="Yan M."/>
            <person name="Ng V."/>
            <person name="Cullen D."/>
            <person name="Martin F."/>
            <person name="Rosso M.-N."/>
            <person name="Henrissat B."/>
            <person name="Hibbett D."/>
            <person name="Martinez A.T."/>
            <person name="Grigoriev I.V."/>
        </authorList>
    </citation>
    <scope>NUCLEOTIDE SEQUENCE</scope>
    <source>
        <strain evidence="1">AH 40177</strain>
    </source>
</reference>
<dbReference type="EMBL" id="JADNRY010000137">
    <property type="protein sequence ID" value="KAF9063807.1"/>
    <property type="molecule type" value="Genomic_DNA"/>
</dbReference>
<proteinExistence type="predicted"/>
<evidence type="ECO:0000313" key="2">
    <source>
        <dbReference type="Proteomes" id="UP000772434"/>
    </source>
</evidence>
<gene>
    <name evidence="1" type="ORF">BDP27DRAFT_1426461</name>
</gene>
<dbReference type="Proteomes" id="UP000772434">
    <property type="component" value="Unassembled WGS sequence"/>
</dbReference>
<dbReference type="OrthoDB" id="3049884at2759"/>